<accession>A0ABP1R594</accession>
<protein>
    <recommendedName>
        <fullName evidence="7">Peptidase S8/S53 domain-containing protein</fullName>
    </recommendedName>
</protein>
<organism evidence="8 9">
    <name type="scientific">Orchesella dallaii</name>
    <dbReference type="NCBI Taxonomy" id="48710"/>
    <lineage>
        <taxon>Eukaryota</taxon>
        <taxon>Metazoa</taxon>
        <taxon>Ecdysozoa</taxon>
        <taxon>Arthropoda</taxon>
        <taxon>Hexapoda</taxon>
        <taxon>Collembola</taxon>
        <taxon>Entomobryomorpha</taxon>
        <taxon>Entomobryoidea</taxon>
        <taxon>Orchesellidae</taxon>
        <taxon>Orchesellinae</taxon>
        <taxon>Orchesella</taxon>
    </lineage>
</organism>
<dbReference type="Pfam" id="PF00082">
    <property type="entry name" value="Peptidase_S8"/>
    <property type="match status" value="1"/>
</dbReference>
<feature type="active site" description="Charge relay system" evidence="5">
    <location>
        <position position="336"/>
    </location>
</feature>
<feature type="compositionally biased region" description="Basic and acidic residues" evidence="6">
    <location>
        <begin position="85"/>
        <end position="102"/>
    </location>
</feature>
<evidence type="ECO:0000256" key="4">
    <source>
        <dbReference type="ARBA" id="ARBA00022825"/>
    </source>
</evidence>
<feature type="active site" description="Charge relay system" evidence="5">
    <location>
        <position position="511"/>
    </location>
</feature>
<dbReference type="InterPro" id="IPR023828">
    <property type="entry name" value="Peptidase_S8_Ser-AS"/>
</dbReference>
<dbReference type="InterPro" id="IPR036852">
    <property type="entry name" value="Peptidase_S8/S53_dom_sf"/>
</dbReference>
<keyword evidence="4 5" id="KW-0720">Serine protease</keyword>
<sequence>MGAISCETYHGETEEALTRDITTPQTADDDYQKKESEIVQPFIYLKNRAPTEKYMDLQTDTTEEIIDFAELEEYEKVIVPGILRKESEENTEEHKDKNEDVTTRATSSTRRPIKNMGKKSIFDFCYDLDGVEWYQPDKLMWWGELKHSKIQAHLFQNGIETRPVIVSFGSTHKIKTICDKVGNEYAYYPKAQRAYALYHALYNYSKECQTPAQTYLDSNSYSYSCMMPSNTMIVHKADHQCVHKLAALEDVNAITEDTESPLEPIEIEGGNNNSFSDLKIGMSWGLSKIYAKEAWKFGAYYGYTTGGLRRGQGVTVGHIDSGYNQSNSHPEDLNGHGTHTMGTIVGSYKIGVAPDAEWISCRGCLQSSCHHSALLFCCGWILCPYNTTTKSKADHYSDCYSTPDLVSNSWGSVPGNDLFDRCIYAWQAAKIIPVFSIGNSGPNCNTTGSPGNNEYAIGIGACTENDELAVFSSRGPTDDGRMKPDFCCPGTNIVSSWMTNDTAYISLKGTSMACPHAAGIIALMLSWCKLPYQIVYNILQSTAETEYLGVTDQVCGNTTSDVFPNNFFGHGRLNSLKAVIKTIQVCSKSKYVNPSTTHPYSTQVVPYSPGYVYGQTQVKTQHENIHY</sequence>
<dbReference type="InterPro" id="IPR000209">
    <property type="entry name" value="Peptidase_S8/S53_dom"/>
</dbReference>
<reference evidence="8 9" key="1">
    <citation type="submission" date="2024-08" db="EMBL/GenBank/DDBJ databases">
        <authorList>
            <person name="Cucini C."/>
            <person name="Frati F."/>
        </authorList>
    </citation>
    <scope>NUCLEOTIDE SEQUENCE [LARGE SCALE GENOMIC DNA]</scope>
</reference>
<feature type="region of interest" description="Disordered" evidence="6">
    <location>
        <begin position="85"/>
        <end position="111"/>
    </location>
</feature>
<dbReference type="InterPro" id="IPR050131">
    <property type="entry name" value="Peptidase_S8_subtilisin-like"/>
</dbReference>
<evidence type="ECO:0000259" key="7">
    <source>
        <dbReference type="Pfam" id="PF00082"/>
    </source>
</evidence>
<keyword evidence="9" id="KW-1185">Reference proteome</keyword>
<evidence type="ECO:0000256" key="1">
    <source>
        <dbReference type="ARBA" id="ARBA00011073"/>
    </source>
</evidence>
<evidence type="ECO:0000256" key="2">
    <source>
        <dbReference type="ARBA" id="ARBA00022670"/>
    </source>
</evidence>
<dbReference type="PROSITE" id="PS51892">
    <property type="entry name" value="SUBTILASE"/>
    <property type="match status" value="1"/>
</dbReference>
<comment type="caution">
    <text evidence="8">The sequence shown here is derived from an EMBL/GenBank/DDBJ whole genome shotgun (WGS) entry which is preliminary data.</text>
</comment>
<comment type="similarity">
    <text evidence="1 5">Belongs to the peptidase S8 family.</text>
</comment>
<feature type="domain" description="Peptidase S8/S53" evidence="7">
    <location>
        <begin position="322"/>
        <end position="532"/>
    </location>
</feature>
<dbReference type="Proteomes" id="UP001642540">
    <property type="component" value="Unassembled WGS sequence"/>
</dbReference>
<keyword evidence="3 5" id="KW-0378">Hydrolase</keyword>
<dbReference type="PANTHER" id="PTHR43806:SF67">
    <property type="entry name" value="EGF-LIKE DOMAIN-CONTAINING PROTEIN"/>
    <property type="match status" value="1"/>
</dbReference>
<evidence type="ECO:0000256" key="3">
    <source>
        <dbReference type="ARBA" id="ARBA00022801"/>
    </source>
</evidence>
<proteinExistence type="inferred from homology"/>
<gene>
    <name evidence="8" type="ORF">ODALV1_LOCUS16656</name>
</gene>
<name>A0ABP1R594_9HEXA</name>
<evidence type="ECO:0000313" key="8">
    <source>
        <dbReference type="EMBL" id="CAL8114910.1"/>
    </source>
</evidence>
<dbReference type="PRINTS" id="PR00723">
    <property type="entry name" value="SUBTILISIN"/>
</dbReference>
<dbReference type="PROSITE" id="PS00138">
    <property type="entry name" value="SUBTILASE_SER"/>
    <property type="match status" value="1"/>
</dbReference>
<evidence type="ECO:0000313" key="9">
    <source>
        <dbReference type="Proteomes" id="UP001642540"/>
    </source>
</evidence>
<dbReference type="InterPro" id="IPR015500">
    <property type="entry name" value="Peptidase_S8_subtilisin-rel"/>
</dbReference>
<feature type="active site" description="Charge relay system" evidence="5">
    <location>
        <position position="320"/>
    </location>
</feature>
<evidence type="ECO:0000256" key="5">
    <source>
        <dbReference type="PROSITE-ProRule" id="PRU01240"/>
    </source>
</evidence>
<feature type="compositionally biased region" description="Basic and acidic residues" evidence="6">
    <location>
        <begin position="9"/>
        <end position="18"/>
    </location>
</feature>
<feature type="region of interest" description="Disordered" evidence="6">
    <location>
        <begin position="1"/>
        <end position="33"/>
    </location>
</feature>
<dbReference type="PANTHER" id="PTHR43806">
    <property type="entry name" value="PEPTIDASE S8"/>
    <property type="match status" value="1"/>
</dbReference>
<keyword evidence="2 5" id="KW-0645">Protease</keyword>
<dbReference type="Gene3D" id="3.40.50.200">
    <property type="entry name" value="Peptidase S8/S53 domain"/>
    <property type="match status" value="1"/>
</dbReference>
<evidence type="ECO:0000256" key="6">
    <source>
        <dbReference type="SAM" id="MobiDB-lite"/>
    </source>
</evidence>
<dbReference type="EMBL" id="CAXLJM020000051">
    <property type="protein sequence ID" value="CAL8114910.1"/>
    <property type="molecule type" value="Genomic_DNA"/>
</dbReference>
<dbReference type="SUPFAM" id="SSF52743">
    <property type="entry name" value="Subtilisin-like"/>
    <property type="match status" value="1"/>
</dbReference>